<keyword evidence="2" id="KW-0479">Metal-binding</keyword>
<gene>
    <name evidence="6" type="ORF">GCM10023333_26210</name>
</gene>
<evidence type="ECO:0000313" key="7">
    <source>
        <dbReference type="Proteomes" id="UP001499988"/>
    </source>
</evidence>
<dbReference type="Gene3D" id="3.40.50.740">
    <property type="match status" value="1"/>
</dbReference>
<dbReference type="Gene3D" id="3.40.228.10">
    <property type="entry name" value="Dimethylsulfoxide Reductase, domain 2"/>
    <property type="match status" value="1"/>
</dbReference>
<dbReference type="PANTHER" id="PTHR43742:SF6">
    <property type="entry name" value="OXIDOREDUCTASE YYAE-RELATED"/>
    <property type="match status" value="1"/>
</dbReference>
<dbReference type="InterPro" id="IPR009010">
    <property type="entry name" value="Asp_de-COase-like_dom_sf"/>
</dbReference>
<organism evidence="6 7">
    <name type="scientific">Ferrimonas pelagia</name>
    <dbReference type="NCBI Taxonomy" id="1177826"/>
    <lineage>
        <taxon>Bacteria</taxon>
        <taxon>Pseudomonadati</taxon>
        <taxon>Pseudomonadota</taxon>
        <taxon>Gammaproteobacteria</taxon>
        <taxon>Alteromonadales</taxon>
        <taxon>Ferrimonadaceae</taxon>
        <taxon>Ferrimonas</taxon>
    </lineage>
</organism>
<keyword evidence="3" id="KW-0408">Iron</keyword>
<evidence type="ECO:0000256" key="1">
    <source>
        <dbReference type="ARBA" id="ARBA00010312"/>
    </source>
</evidence>
<evidence type="ECO:0000256" key="4">
    <source>
        <dbReference type="ARBA" id="ARBA00023014"/>
    </source>
</evidence>
<keyword evidence="7" id="KW-1185">Reference proteome</keyword>
<dbReference type="InterPro" id="IPR050612">
    <property type="entry name" value="Prok_Mopterin_Oxidored"/>
</dbReference>
<evidence type="ECO:0000256" key="3">
    <source>
        <dbReference type="ARBA" id="ARBA00023004"/>
    </source>
</evidence>
<dbReference type="InterPro" id="IPR006963">
    <property type="entry name" value="Mopterin_OxRdtase_4Fe-4S_dom"/>
</dbReference>
<accession>A0ABP9F312</accession>
<proteinExistence type="inferred from homology"/>
<dbReference type="Gene3D" id="3.30.2070.10">
    <property type="entry name" value="Formate dehydrogenase/DMSO reductase"/>
    <property type="match status" value="1"/>
</dbReference>
<dbReference type="PROSITE" id="PS51669">
    <property type="entry name" value="4FE4S_MOW_BIS_MGD"/>
    <property type="match status" value="1"/>
</dbReference>
<dbReference type="InterPro" id="IPR006657">
    <property type="entry name" value="MoPterin_dinucl-bd_dom"/>
</dbReference>
<dbReference type="Pfam" id="PF00384">
    <property type="entry name" value="Molybdopterin"/>
    <property type="match status" value="1"/>
</dbReference>
<feature type="domain" description="4Fe-4S Mo/W bis-MGD-type" evidence="5">
    <location>
        <begin position="42"/>
        <end position="99"/>
    </location>
</feature>
<name>A0ABP9F312_9GAMM</name>
<dbReference type="PANTHER" id="PTHR43742">
    <property type="entry name" value="TRIMETHYLAMINE-N-OXIDE REDUCTASE"/>
    <property type="match status" value="1"/>
</dbReference>
<dbReference type="Pfam" id="PF01568">
    <property type="entry name" value="Molydop_binding"/>
    <property type="match status" value="1"/>
</dbReference>
<protein>
    <submittedName>
        <fullName evidence="6">Molybdopterin-dependent oxidoreductase</fullName>
    </submittedName>
</protein>
<dbReference type="RefSeq" id="WP_345335858.1">
    <property type="nucleotide sequence ID" value="NZ_BAABJZ010000086.1"/>
</dbReference>
<dbReference type="Pfam" id="PF04879">
    <property type="entry name" value="Molybdop_Fe4S4"/>
    <property type="match status" value="1"/>
</dbReference>
<dbReference type="Gene3D" id="2.20.25.90">
    <property type="entry name" value="ADC-like domains"/>
    <property type="match status" value="1"/>
</dbReference>
<dbReference type="PROSITE" id="PS51257">
    <property type="entry name" value="PROKAR_LIPOPROTEIN"/>
    <property type="match status" value="1"/>
</dbReference>
<evidence type="ECO:0000313" key="6">
    <source>
        <dbReference type="EMBL" id="GAA4891640.1"/>
    </source>
</evidence>
<comment type="similarity">
    <text evidence="1">Belongs to the prokaryotic molybdopterin-containing oxidoreductase family.</text>
</comment>
<evidence type="ECO:0000259" key="5">
    <source>
        <dbReference type="PROSITE" id="PS51669"/>
    </source>
</evidence>
<dbReference type="SUPFAM" id="SSF53706">
    <property type="entry name" value="Formate dehydrogenase/DMSO reductase, domains 1-3"/>
    <property type="match status" value="1"/>
</dbReference>
<reference evidence="7" key="1">
    <citation type="journal article" date="2019" name="Int. J. Syst. Evol. Microbiol.">
        <title>The Global Catalogue of Microorganisms (GCM) 10K type strain sequencing project: providing services to taxonomists for standard genome sequencing and annotation.</title>
        <authorList>
            <consortium name="The Broad Institute Genomics Platform"/>
            <consortium name="The Broad Institute Genome Sequencing Center for Infectious Disease"/>
            <person name="Wu L."/>
            <person name="Ma J."/>
        </authorList>
    </citation>
    <scope>NUCLEOTIDE SEQUENCE [LARGE SCALE GENOMIC DNA]</scope>
    <source>
        <strain evidence="7">JCM 18401</strain>
    </source>
</reference>
<dbReference type="Proteomes" id="UP001499988">
    <property type="component" value="Unassembled WGS sequence"/>
</dbReference>
<dbReference type="SMART" id="SM00926">
    <property type="entry name" value="Molybdop_Fe4S4"/>
    <property type="match status" value="1"/>
</dbReference>
<sequence>MSINRRTFLKGASAFAFSSGLVGCSSSDDNDDEIITPEPPFDHTQHVTCPRNCGDRCSLLVTTKDGVATAITGDDRHPVTAGTPCVKGHAYLQSVYSPDRLQQPLKRVGPKGPGARFEPITWEEAYDAVAAGLKEAVDNHGANSVSYYKYSGYGGMSGVAGPYRFFHRLGSRKLEEHICASAGYHGMSSILGEFIGPSPEDYVNTQCYVSWGTNEQSTNIHHLKFINEARDKGAKILVVNSARTPMASQADIWLQPTPGTDAMLVLGICKVLIEENLHDTGFIAANTQDFDALVERVDEFTHEQIAKHTGVSTYQYQQFARAYAGVDAAIIRIGYGLQRTLNGGRIVRSIPMMAALTGNFGRPGAGVTYLNTQAGCRNGAWANGAHLTPEDIEKQRTTVSINEYARALVPETYVQPDGTEGPMAYGESCDPIKAFVCWNSNPMAIAPNTALFEKGLMREDLFSIGVDLFMTDTMEYMDYVLPAASFIEQEDTSDSYHAYYTQHSHKQIDPLFQSKTNYEIFTTLAKKMGFDDPDFDLTAEELNRQAFNGDISYDEFKKQGFYMPPGITYPWRKDFDWPTASGKIEFKDTSGNYFDAERFHPVIDIGTPETDAHDYFGMSDGEKAREFRLLSPAHAKMNNSQWANIKYTRNLPAHTVYVHPQDAADKGIYDGAPVELTATRHNDEVVSIVYTAKVEPMTAPGTLLVWKCSWKKTNPNGSNTAINMITNCDLTDMNNGSTFHATRVDISLA</sequence>
<dbReference type="Gene3D" id="2.40.40.20">
    <property type="match status" value="1"/>
</dbReference>
<dbReference type="SUPFAM" id="SSF50692">
    <property type="entry name" value="ADC-like"/>
    <property type="match status" value="1"/>
</dbReference>
<dbReference type="CDD" id="cd02766">
    <property type="entry name" value="MopB_3"/>
    <property type="match status" value="1"/>
</dbReference>
<comment type="caution">
    <text evidence="6">The sequence shown here is derived from an EMBL/GenBank/DDBJ whole genome shotgun (WGS) entry which is preliminary data.</text>
</comment>
<keyword evidence="4" id="KW-0411">Iron-sulfur</keyword>
<dbReference type="EMBL" id="BAABJZ010000086">
    <property type="protein sequence ID" value="GAA4891640.1"/>
    <property type="molecule type" value="Genomic_DNA"/>
</dbReference>
<dbReference type="InterPro" id="IPR006656">
    <property type="entry name" value="Mopterin_OxRdtase"/>
</dbReference>
<evidence type="ECO:0000256" key="2">
    <source>
        <dbReference type="ARBA" id="ARBA00022723"/>
    </source>
</evidence>